<dbReference type="SUPFAM" id="SSF51445">
    <property type="entry name" value="(Trans)glycosidases"/>
    <property type="match status" value="1"/>
</dbReference>
<dbReference type="EMBL" id="PVSR01000015">
    <property type="protein sequence ID" value="PRW63399.1"/>
    <property type="molecule type" value="Genomic_DNA"/>
</dbReference>
<dbReference type="PANTHER" id="PTHR34135">
    <property type="entry name" value="LYSOZYME"/>
    <property type="match status" value="1"/>
</dbReference>
<dbReference type="GO" id="GO:0003796">
    <property type="term" value="F:lysozyme activity"/>
    <property type="evidence" value="ECO:0007669"/>
    <property type="project" value="InterPro"/>
</dbReference>
<protein>
    <recommendedName>
        <fullName evidence="7">Hydrolase</fullName>
    </recommendedName>
</protein>
<feature type="compositionally biased region" description="Pro residues" evidence="4">
    <location>
        <begin position="39"/>
        <end position="48"/>
    </location>
</feature>
<evidence type="ECO:0000256" key="2">
    <source>
        <dbReference type="ARBA" id="ARBA00022801"/>
    </source>
</evidence>
<evidence type="ECO:0000256" key="1">
    <source>
        <dbReference type="ARBA" id="ARBA00010646"/>
    </source>
</evidence>
<dbReference type="AlphaFoldDB" id="A0A2T0GWB7"/>
<dbReference type="InterPro" id="IPR002053">
    <property type="entry name" value="Glyco_hydro_25"/>
</dbReference>
<evidence type="ECO:0000313" key="6">
    <source>
        <dbReference type="Proteomes" id="UP000239352"/>
    </source>
</evidence>
<organism evidence="5 6">
    <name type="scientific">Actinopolyspora mortivallis</name>
    <dbReference type="NCBI Taxonomy" id="33906"/>
    <lineage>
        <taxon>Bacteria</taxon>
        <taxon>Bacillati</taxon>
        <taxon>Actinomycetota</taxon>
        <taxon>Actinomycetes</taxon>
        <taxon>Actinopolysporales</taxon>
        <taxon>Actinopolysporaceae</taxon>
        <taxon>Actinopolyspora</taxon>
    </lineage>
</organism>
<dbReference type="Gene3D" id="3.20.20.80">
    <property type="entry name" value="Glycosidases"/>
    <property type="match status" value="1"/>
</dbReference>
<dbReference type="InParanoid" id="A0A2T0GWB7"/>
<keyword evidence="3" id="KW-0326">Glycosidase</keyword>
<accession>A0A2T0GWB7</accession>
<evidence type="ECO:0008006" key="7">
    <source>
        <dbReference type="Google" id="ProtNLM"/>
    </source>
</evidence>
<reference evidence="5 6" key="1">
    <citation type="submission" date="2018-03" db="EMBL/GenBank/DDBJ databases">
        <title>Actinopolyspora mortivallis from Sahara, screening for active biomolecules.</title>
        <authorList>
            <person name="Selama O."/>
            <person name="Wellington E.M.H."/>
            <person name="Hacene H."/>
        </authorList>
    </citation>
    <scope>NUCLEOTIDE SEQUENCE [LARGE SCALE GENOMIC DNA]</scope>
    <source>
        <strain evidence="5 6">M5A</strain>
    </source>
</reference>
<dbReference type="Pfam" id="PF01183">
    <property type="entry name" value="Glyco_hydro_25"/>
    <property type="match status" value="1"/>
</dbReference>
<gene>
    <name evidence="5" type="ORF">CEP50_10655</name>
</gene>
<feature type="compositionally biased region" description="Basic and acidic residues" evidence="4">
    <location>
        <begin position="1"/>
        <end position="22"/>
    </location>
</feature>
<evidence type="ECO:0000256" key="4">
    <source>
        <dbReference type="SAM" id="MobiDB-lite"/>
    </source>
</evidence>
<dbReference type="STRING" id="1050202.GCA_000384035_03349"/>
<dbReference type="GO" id="GO:0009253">
    <property type="term" value="P:peptidoglycan catabolic process"/>
    <property type="evidence" value="ECO:0007669"/>
    <property type="project" value="InterPro"/>
</dbReference>
<evidence type="ECO:0000313" key="5">
    <source>
        <dbReference type="EMBL" id="PRW63399.1"/>
    </source>
</evidence>
<dbReference type="InterPro" id="IPR018077">
    <property type="entry name" value="Glyco_hydro_fam25_subgr"/>
</dbReference>
<feature type="region of interest" description="Disordered" evidence="4">
    <location>
        <begin position="374"/>
        <end position="396"/>
    </location>
</feature>
<dbReference type="GO" id="GO:0016998">
    <property type="term" value="P:cell wall macromolecule catabolic process"/>
    <property type="evidence" value="ECO:0007669"/>
    <property type="project" value="InterPro"/>
</dbReference>
<feature type="compositionally biased region" description="Basic and acidic residues" evidence="4">
    <location>
        <begin position="384"/>
        <end position="396"/>
    </location>
</feature>
<proteinExistence type="inferred from homology"/>
<dbReference type="CDD" id="cd00599">
    <property type="entry name" value="GH25_muramidase"/>
    <property type="match status" value="1"/>
</dbReference>
<keyword evidence="2" id="KW-0378">Hydrolase</keyword>
<feature type="region of interest" description="Disordered" evidence="4">
    <location>
        <begin position="1"/>
        <end position="55"/>
    </location>
</feature>
<dbReference type="PROSITE" id="PS51904">
    <property type="entry name" value="GLYCOSYL_HYDROL_F25_2"/>
    <property type="match status" value="1"/>
</dbReference>
<comment type="caution">
    <text evidence="5">The sequence shown here is derived from an EMBL/GenBank/DDBJ whole genome shotgun (WGS) entry which is preliminary data.</text>
</comment>
<evidence type="ECO:0000256" key="3">
    <source>
        <dbReference type="ARBA" id="ARBA00023295"/>
    </source>
</evidence>
<comment type="similarity">
    <text evidence="1">Belongs to the glycosyl hydrolase 25 family.</text>
</comment>
<dbReference type="Proteomes" id="UP000239352">
    <property type="component" value="Unassembled WGS sequence"/>
</dbReference>
<name>A0A2T0GWB7_ACTMO</name>
<sequence>MPGSGDDRTTSVRADPPRETHPSHGPGADPGFARAPRNPGCPPSPAPGPGRTSRVRAASTGGVTMIYGIDVSHHQGPFDMHRARAEDFEFAFLKATEGDGFVDHRFAENLANARSAGLLVAAYHYQRAGASAAAQAEHIARIVPTDVPVILDVEEGGGHAELAHALTAQLHRRGFHTPLIYLPEWYWRRIGEPDLSGFPPLWKSRYPDNRGGYASEIYQRVPEHFWNGYGGNHVAVLQFTSQATVAGNTPVDANAHLGTRRDLDNLLTPQGEDMRADERQALFDILQQLTGSRSPGQFPGWPSYVDGSKTFTLVDFTRWIDKHTFDLHKRFAAEVTAEGGRERALRSVVAEAVDTVLEADDPKREEVVDAVTARLTTSARPHHAVREEDGQSRGSE</sequence>
<dbReference type="GO" id="GO:0016052">
    <property type="term" value="P:carbohydrate catabolic process"/>
    <property type="evidence" value="ECO:0007669"/>
    <property type="project" value="TreeGrafter"/>
</dbReference>
<dbReference type="InterPro" id="IPR017853">
    <property type="entry name" value="GH"/>
</dbReference>
<dbReference type="PANTHER" id="PTHR34135:SF2">
    <property type="entry name" value="LYSOZYME"/>
    <property type="match status" value="1"/>
</dbReference>
<dbReference type="SMART" id="SM00641">
    <property type="entry name" value="Glyco_25"/>
    <property type="match status" value="1"/>
</dbReference>
<keyword evidence="6" id="KW-1185">Reference proteome</keyword>